<gene>
    <name evidence="2" type="ORF">AB205_0014320</name>
</gene>
<feature type="region of interest" description="Disordered" evidence="1">
    <location>
        <begin position="652"/>
        <end position="672"/>
    </location>
</feature>
<evidence type="ECO:0000256" key="1">
    <source>
        <dbReference type="SAM" id="MobiDB-lite"/>
    </source>
</evidence>
<dbReference type="GO" id="GO:0008017">
    <property type="term" value="F:microtubule binding"/>
    <property type="evidence" value="ECO:0007669"/>
    <property type="project" value="TreeGrafter"/>
</dbReference>
<feature type="non-terminal residue" evidence="2">
    <location>
        <position position="1345"/>
    </location>
</feature>
<dbReference type="GO" id="GO:0005829">
    <property type="term" value="C:cytosol"/>
    <property type="evidence" value="ECO:0007669"/>
    <property type="project" value="TreeGrafter"/>
</dbReference>
<feature type="region of interest" description="Disordered" evidence="1">
    <location>
        <begin position="135"/>
        <end position="183"/>
    </location>
</feature>
<dbReference type="EMBL" id="KV930606">
    <property type="protein sequence ID" value="PIO31817.1"/>
    <property type="molecule type" value="Genomic_DNA"/>
</dbReference>
<feature type="compositionally biased region" description="Polar residues" evidence="1">
    <location>
        <begin position="883"/>
        <end position="901"/>
    </location>
</feature>
<protein>
    <recommendedName>
        <fullName evidence="4">ALMS motif domain-containing protein</fullName>
    </recommendedName>
</protein>
<feature type="region of interest" description="Disordered" evidence="1">
    <location>
        <begin position="266"/>
        <end position="285"/>
    </location>
</feature>
<evidence type="ECO:0000313" key="2">
    <source>
        <dbReference type="EMBL" id="PIO31817.1"/>
    </source>
</evidence>
<proteinExistence type="predicted"/>
<feature type="region of interest" description="Disordered" evidence="1">
    <location>
        <begin position="334"/>
        <end position="389"/>
    </location>
</feature>
<feature type="compositionally biased region" description="Polar residues" evidence="1">
    <location>
        <begin position="1038"/>
        <end position="1062"/>
    </location>
</feature>
<feature type="region of interest" description="Disordered" evidence="1">
    <location>
        <begin position="1282"/>
        <end position="1328"/>
    </location>
</feature>
<feature type="compositionally biased region" description="Basic and acidic residues" evidence="1">
    <location>
        <begin position="334"/>
        <end position="349"/>
    </location>
</feature>
<reference evidence="3" key="1">
    <citation type="journal article" date="2017" name="Nat. Commun.">
        <title>The North American bullfrog draft genome provides insight into hormonal regulation of long noncoding RNA.</title>
        <authorList>
            <person name="Hammond S.A."/>
            <person name="Warren R.L."/>
            <person name="Vandervalk B.P."/>
            <person name="Kucuk E."/>
            <person name="Khan H."/>
            <person name="Gibb E.A."/>
            <person name="Pandoh P."/>
            <person name="Kirk H."/>
            <person name="Zhao Y."/>
            <person name="Jones M."/>
            <person name="Mungall A.J."/>
            <person name="Coope R."/>
            <person name="Pleasance S."/>
            <person name="Moore R.A."/>
            <person name="Holt R.A."/>
            <person name="Round J.M."/>
            <person name="Ohora S."/>
            <person name="Walle B.V."/>
            <person name="Veldhoen N."/>
            <person name="Helbing C.C."/>
            <person name="Birol I."/>
        </authorList>
    </citation>
    <scope>NUCLEOTIDE SEQUENCE [LARGE SCALE GENOMIC DNA]</scope>
</reference>
<accession>A0A2G9RV78</accession>
<evidence type="ECO:0008006" key="4">
    <source>
        <dbReference type="Google" id="ProtNLM"/>
    </source>
</evidence>
<feature type="compositionally biased region" description="Low complexity" evidence="1">
    <location>
        <begin position="226"/>
        <end position="243"/>
    </location>
</feature>
<dbReference type="PANTHER" id="PTHR21553">
    <property type="entry name" value="ALMS1-RELATED"/>
    <property type="match status" value="1"/>
</dbReference>
<dbReference type="GO" id="GO:0005814">
    <property type="term" value="C:centriole"/>
    <property type="evidence" value="ECO:0007669"/>
    <property type="project" value="TreeGrafter"/>
</dbReference>
<feature type="compositionally biased region" description="Polar residues" evidence="1">
    <location>
        <begin position="827"/>
        <end position="851"/>
    </location>
</feature>
<sequence length="1345" mass="146517">MWYRLPAEEDTSAFFPTLSETGVRGEQTSFPSMEEGTIQSEADLREIPGGRTLPLQLDFQDSRLSPCLPLLTSGSIPGHKFFEDTLFQQTETEFAPLRASLDMSEFPGPGSMSLQMTDALRLTSKEVLMVQEEDTLSSTQNYQEKSPDGHLDLSSGQYLSEHPLNVSHGDKEDDTITENIHSDSGVLKAMGQPSVEDLMAEDGAFLGSNVPAPALLELLEKEVGLSAGSGSSSRRSSQTVSTSEADNIDVPSQEPREDRVSILEAQARTKTPTGLNLEEETFRDSSEINFEDPELEKANLSVPGHLDQSGITLRQSSPGLRDELQKQLCAEIQQERKKREMSKFHKSRNDNSPSSQNLPDLPENITKPSYSGEDTVEEQPRGELTGSSHCIERGHKETDLSQAVNTPIDEASFIGRLAYPISQSTPGTFSMNRKQLSGRIQQIKAKLTGSDMSLNEEPNSSSSNPNVASSGVHQSVQSSQGYPESSDSQRSPSPQRRKIQSLPSLNYIEKVGSWNTNQSFDTLVLRGLTGVSPKKLAYNAVADSLNRMLSKQTDRSISKKGLDASFKGTSSMTNLNVEHIESSSASKLTRSQSYNSVITAVGGNHALKRTEENIDPVAEEGKEAAKLSTIQPFESLQTHVFLSRDISGNETKHLNKGASMGKNDTAHSPPDYVEHLEKSNHEQEKRLDESSRPLNKSLITMEHFSDVSLDQEFSGSSHTSDHVDVLQDSVGSSVLGMSHHQGEPLMQVWSGEGATREKEWTGEGAAPEKEWTEEKATPEDEFNIEERIPTYLRNLGINQSPTTILMPFDPKGPIREPEFSPSELRTIKSSNATPNRSMRLSEGESQNGANISQSSLYSTASSTSVSIPMGSEAGPGSPLPTELSPQFSSRCTNDRPISQDDTATRGIRGDQEVYSVQALDGERRQVSSDTEELNDLGATRQVLHDIQEVADDSTLVEQVIEQFESAGPEVGQANLEHLELGSFSSSWKKPHHMDSTNDSFVGSKTLKEIRKLLAEADDVKLDRTTSDFNPKSSLRDPSITSPAVSQSFRDSLKSGASNSRSASPLELQLNNLSWDTSFNSSVTSDNLLYNRSSAKADLHWKDPIAGFSQVGDSFYLKDISKDGLHLPAPFSLHKHGRSEPEGSSEATAIRMGPASVLLQDSRVRRTVDLREEGLRSEQLLSSVTRAVGGLKQVLDVTGSSNLRSTGEESNASSGDTLAAQVKSLLKNGNVRSTGEESDASSGDSLAGQVKSLLKSGKLRSTGEESDASSGDSLAARVKSLLKSNTLSSTSQVRQTAEDKNQRSRGSVKLKLAGQPPPADGDLSEEDRRRIEEIKRELLDQAKGAE</sequence>
<feature type="region of interest" description="Disordered" evidence="1">
    <location>
        <begin position="448"/>
        <end position="502"/>
    </location>
</feature>
<feature type="region of interest" description="Disordered" evidence="1">
    <location>
        <begin position="818"/>
        <end position="910"/>
    </location>
</feature>
<dbReference type="Proteomes" id="UP000228934">
    <property type="component" value="Unassembled WGS sequence"/>
</dbReference>
<feature type="compositionally biased region" description="Low complexity" evidence="1">
    <location>
        <begin position="852"/>
        <end position="866"/>
    </location>
</feature>
<evidence type="ECO:0000313" key="3">
    <source>
        <dbReference type="Proteomes" id="UP000228934"/>
    </source>
</evidence>
<feature type="compositionally biased region" description="Low complexity" evidence="1">
    <location>
        <begin position="455"/>
        <end position="494"/>
    </location>
</feature>
<feature type="region of interest" description="Disordered" evidence="1">
    <location>
        <begin position="1024"/>
        <end position="1062"/>
    </location>
</feature>
<feature type="region of interest" description="Disordered" evidence="1">
    <location>
        <begin position="758"/>
        <end position="778"/>
    </location>
</feature>
<dbReference type="PANTHER" id="PTHR21553:SF22">
    <property type="entry name" value="CENTROSOME-ASSOCIATED PROTEIN ALMS1"/>
    <property type="match status" value="1"/>
</dbReference>
<dbReference type="GO" id="GO:0005813">
    <property type="term" value="C:centrosome"/>
    <property type="evidence" value="ECO:0007669"/>
    <property type="project" value="TreeGrafter"/>
</dbReference>
<organism evidence="2 3">
    <name type="scientific">Aquarana catesbeiana</name>
    <name type="common">American bullfrog</name>
    <name type="synonym">Rana catesbeiana</name>
    <dbReference type="NCBI Taxonomy" id="8400"/>
    <lineage>
        <taxon>Eukaryota</taxon>
        <taxon>Metazoa</taxon>
        <taxon>Chordata</taxon>
        <taxon>Craniata</taxon>
        <taxon>Vertebrata</taxon>
        <taxon>Euteleostomi</taxon>
        <taxon>Amphibia</taxon>
        <taxon>Batrachia</taxon>
        <taxon>Anura</taxon>
        <taxon>Neobatrachia</taxon>
        <taxon>Ranoidea</taxon>
        <taxon>Ranidae</taxon>
        <taxon>Aquarana</taxon>
    </lineage>
</organism>
<feature type="region of interest" description="Disordered" evidence="1">
    <location>
        <begin position="225"/>
        <end position="258"/>
    </location>
</feature>
<keyword evidence="3" id="KW-1185">Reference proteome</keyword>
<dbReference type="OrthoDB" id="6163239at2759"/>
<dbReference type="GO" id="GO:0046599">
    <property type="term" value="P:regulation of centriole replication"/>
    <property type="evidence" value="ECO:0007669"/>
    <property type="project" value="TreeGrafter"/>
</dbReference>
<name>A0A2G9RV78_AQUCT</name>